<feature type="compositionally biased region" description="Polar residues" evidence="1">
    <location>
        <begin position="206"/>
        <end position="216"/>
    </location>
</feature>
<evidence type="ECO:0000313" key="4">
    <source>
        <dbReference type="EMBL" id="CAA3028444.1"/>
    </source>
</evidence>
<evidence type="ECO:0000259" key="3">
    <source>
        <dbReference type="Pfam" id="PF24053"/>
    </source>
</evidence>
<dbReference type="Gramene" id="OE9A116437T2">
    <property type="protein sequence ID" value="OE9A116437C2"/>
    <property type="gene ID" value="OE9A116437"/>
</dbReference>
<keyword evidence="5" id="KW-1185">Reference proteome</keyword>
<dbReference type="AlphaFoldDB" id="A0A8S0VAI6"/>
<dbReference type="PANTHER" id="PTHR34200:SF2">
    <property type="entry name" value="TRANSMEMBRANE PROTEIN"/>
    <property type="match status" value="1"/>
</dbReference>
<dbReference type="PANTHER" id="PTHR34200">
    <property type="entry name" value="DENTIN SIALOPHOSPHOPROTEIN-LIKE ISOFORM X1"/>
    <property type="match status" value="1"/>
</dbReference>
<accession>A0A8S0VAI6</accession>
<evidence type="ECO:0000256" key="1">
    <source>
        <dbReference type="SAM" id="MobiDB-lite"/>
    </source>
</evidence>
<evidence type="ECO:0000256" key="2">
    <source>
        <dbReference type="SAM" id="Phobius"/>
    </source>
</evidence>
<protein>
    <recommendedName>
        <fullName evidence="3">DUF7356 domain-containing protein</fullName>
    </recommendedName>
</protein>
<gene>
    <name evidence="4" type="ORF">OLEA9_A116437</name>
</gene>
<proteinExistence type="predicted"/>
<sequence length="229" mass="25325">MKTRLGGNDSCERSTRKCRGKGMIACAIASKYGSKELFSSVQNEGERNLKVNINFPNSKEIGLLAFEVPKHQTEKIDISSTRGKSSKIILRSGNGNCVLDMDSSVSVENFLQQFSFCSIQVTPIYVAYFFFLLALLCGGTWACCKLERRSRHDGIPNEELEMGLPESTSAVNGGTSEGWDQDWDDDDDDDWDNDSAVKSPGGHNIRSISANGLTSRSSKKDGWDNDWDD</sequence>
<feature type="domain" description="DUF7356" evidence="3">
    <location>
        <begin position="7"/>
        <end position="105"/>
    </location>
</feature>
<keyword evidence="2" id="KW-0472">Membrane</keyword>
<dbReference type="Gramene" id="OE9A116437T1">
    <property type="protein sequence ID" value="OE9A116437C1"/>
    <property type="gene ID" value="OE9A116437"/>
</dbReference>
<evidence type="ECO:0000313" key="5">
    <source>
        <dbReference type="Proteomes" id="UP000594638"/>
    </source>
</evidence>
<dbReference type="Proteomes" id="UP000594638">
    <property type="component" value="Unassembled WGS sequence"/>
</dbReference>
<keyword evidence="2" id="KW-0812">Transmembrane</keyword>
<feature type="transmembrane region" description="Helical" evidence="2">
    <location>
        <begin position="125"/>
        <end position="144"/>
    </location>
</feature>
<dbReference type="OrthoDB" id="785602at2759"/>
<feature type="compositionally biased region" description="Acidic residues" evidence="1">
    <location>
        <begin position="179"/>
        <end position="193"/>
    </location>
</feature>
<keyword evidence="2" id="KW-1133">Transmembrane helix</keyword>
<dbReference type="InterPro" id="IPR055780">
    <property type="entry name" value="DUF7356"/>
</dbReference>
<feature type="region of interest" description="Disordered" evidence="1">
    <location>
        <begin position="157"/>
        <end position="229"/>
    </location>
</feature>
<reference evidence="4 5" key="1">
    <citation type="submission" date="2019-12" db="EMBL/GenBank/DDBJ databases">
        <authorList>
            <person name="Alioto T."/>
            <person name="Alioto T."/>
            <person name="Gomez Garrido J."/>
        </authorList>
    </citation>
    <scope>NUCLEOTIDE SEQUENCE [LARGE SCALE GENOMIC DNA]</scope>
</reference>
<dbReference type="Pfam" id="PF24053">
    <property type="entry name" value="DUF7356"/>
    <property type="match status" value="1"/>
</dbReference>
<dbReference type="EMBL" id="CACTIH010009253">
    <property type="protein sequence ID" value="CAA3028444.1"/>
    <property type="molecule type" value="Genomic_DNA"/>
</dbReference>
<comment type="caution">
    <text evidence="4">The sequence shown here is derived from an EMBL/GenBank/DDBJ whole genome shotgun (WGS) entry which is preliminary data.</text>
</comment>
<name>A0A8S0VAI6_OLEEU</name>
<organism evidence="4 5">
    <name type="scientific">Olea europaea subsp. europaea</name>
    <dbReference type="NCBI Taxonomy" id="158383"/>
    <lineage>
        <taxon>Eukaryota</taxon>
        <taxon>Viridiplantae</taxon>
        <taxon>Streptophyta</taxon>
        <taxon>Embryophyta</taxon>
        <taxon>Tracheophyta</taxon>
        <taxon>Spermatophyta</taxon>
        <taxon>Magnoliopsida</taxon>
        <taxon>eudicotyledons</taxon>
        <taxon>Gunneridae</taxon>
        <taxon>Pentapetalae</taxon>
        <taxon>asterids</taxon>
        <taxon>lamiids</taxon>
        <taxon>Lamiales</taxon>
        <taxon>Oleaceae</taxon>
        <taxon>Oleeae</taxon>
        <taxon>Olea</taxon>
    </lineage>
</organism>